<dbReference type="EMBL" id="JAUSTU010000040">
    <property type="protein sequence ID" value="MDQ0157834.1"/>
    <property type="molecule type" value="Genomic_DNA"/>
</dbReference>
<protein>
    <submittedName>
        <fullName evidence="1">Uncharacterized protein</fullName>
    </submittedName>
</protein>
<gene>
    <name evidence="1" type="ORF">J2S07_004184</name>
</gene>
<keyword evidence="2" id="KW-1185">Reference proteome</keyword>
<reference evidence="1 2" key="1">
    <citation type="submission" date="2023-07" db="EMBL/GenBank/DDBJ databases">
        <title>Genomic Encyclopedia of Type Strains, Phase IV (KMG-IV): sequencing the most valuable type-strain genomes for metagenomic binning, comparative biology and taxonomic classification.</title>
        <authorList>
            <person name="Goeker M."/>
        </authorList>
    </citation>
    <scope>NUCLEOTIDE SEQUENCE [LARGE SCALE GENOMIC DNA]</scope>
    <source>
        <strain evidence="1 2">DSM 23948</strain>
    </source>
</reference>
<evidence type="ECO:0000313" key="1">
    <source>
        <dbReference type="EMBL" id="MDQ0157834.1"/>
    </source>
</evidence>
<sequence length="147" mass="17867">MLSIRNMKRHYLSSLKALEFSVFQEEHTLRTYPNWMVRYFESLTEKEQWKYFLDYRKVADQMLSESYLIDQLKWILKFPSIELEYDLYVQALLDPDFYEGDVFRPGKWDKLHEKYVTRFQQEISLVGGQQQEDLVSSQDEPEDTLPF</sequence>
<dbReference type="Proteomes" id="UP001231362">
    <property type="component" value="Unassembled WGS sequence"/>
</dbReference>
<proteinExistence type="predicted"/>
<organism evidence="1 2">
    <name type="scientific">Anoxybacillus andreesenii</name>
    <dbReference type="NCBI Taxonomy" id="1325932"/>
    <lineage>
        <taxon>Bacteria</taxon>
        <taxon>Bacillati</taxon>
        <taxon>Bacillota</taxon>
        <taxon>Bacilli</taxon>
        <taxon>Bacillales</taxon>
        <taxon>Anoxybacillaceae</taxon>
        <taxon>Anoxybacillus</taxon>
    </lineage>
</organism>
<comment type="caution">
    <text evidence="1">The sequence shown here is derived from an EMBL/GenBank/DDBJ whole genome shotgun (WGS) entry which is preliminary data.</text>
</comment>
<accession>A0ABT9VA88</accession>
<name>A0ABT9VA88_9BACL</name>
<evidence type="ECO:0000313" key="2">
    <source>
        <dbReference type="Proteomes" id="UP001231362"/>
    </source>
</evidence>
<dbReference type="RefSeq" id="WP_307152272.1">
    <property type="nucleotide sequence ID" value="NZ_JAUSTU010000040.1"/>
</dbReference>